<evidence type="ECO:0000313" key="10">
    <source>
        <dbReference type="Proteomes" id="UP000198564"/>
    </source>
</evidence>
<dbReference type="CDD" id="cd01164">
    <property type="entry name" value="FruK_PfkB_like"/>
    <property type="match status" value="1"/>
</dbReference>
<comment type="pathway">
    <text evidence="7">Carbohydrate metabolism; D-tagatose 6-phosphate degradation; D-glyceraldehyde 3-phosphate and glycerone phosphate from D-tagatose 6-phosphate: step 1/2.</text>
</comment>
<dbReference type="Proteomes" id="UP000198564">
    <property type="component" value="Unassembled WGS sequence"/>
</dbReference>
<accession>A0A1H6RVF0</accession>
<dbReference type="GO" id="GO:0008443">
    <property type="term" value="F:phosphofructokinase activity"/>
    <property type="evidence" value="ECO:0007669"/>
    <property type="project" value="TreeGrafter"/>
</dbReference>
<dbReference type="GO" id="GO:0005829">
    <property type="term" value="C:cytosol"/>
    <property type="evidence" value="ECO:0007669"/>
    <property type="project" value="TreeGrafter"/>
</dbReference>
<dbReference type="PANTHER" id="PTHR46566">
    <property type="entry name" value="1-PHOSPHOFRUCTOKINASE-RELATED"/>
    <property type="match status" value="1"/>
</dbReference>
<dbReference type="GO" id="GO:2001059">
    <property type="term" value="P:D-tagatose 6-phosphate catabolic process"/>
    <property type="evidence" value="ECO:0007669"/>
    <property type="project" value="UniProtKB-UniPathway"/>
</dbReference>
<dbReference type="NCBIfam" id="TIGR03168">
    <property type="entry name" value="1-PFK"/>
    <property type="match status" value="1"/>
</dbReference>
<dbReference type="GO" id="GO:0005988">
    <property type="term" value="P:lactose metabolic process"/>
    <property type="evidence" value="ECO:0007669"/>
    <property type="project" value="UniProtKB-KW"/>
</dbReference>
<evidence type="ECO:0000256" key="4">
    <source>
        <dbReference type="ARBA" id="ARBA00022741"/>
    </source>
</evidence>
<dbReference type="Pfam" id="PF00294">
    <property type="entry name" value="PfkB"/>
    <property type="match status" value="1"/>
</dbReference>
<evidence type="ECO:0000313" key="9">
    <source>
        <dbReference type="EMBL" id="SEI56537.1"/>
    </source>
</evidence>
<keyword evidence="4 7" id="KW-0547">Nucleotide-binding</keyword>
<evidence type="ECO:0000256" key="6">
    <source>
        <dbReference type="ARBA" id="ARBA00022840"/>
    </source>
</evidence>
<evidence type="ECO:0000256" key="2">
    <source>
        <dbReference type="ARBA" id="ARBA00022679"/>
    </source>
</evidence>
<name>A0A1H6RVF0_9LACT</name>
<proteinExistence type="inferred from homology"/>
<dbReference type="FunFam" id="3.40.1190.20:FF:000001">
    <property type="entry name" value="Phosphofructokinase"/>
    <property type="match status" value="1"/>
</dbReference>
<comment type="similarity">
    <text evidence="7">Belongs to the carbohydrate kinase PfkB family. LacC subfamily.</text>
</comment>
<keyword evidence="6 7" id="KW-0067">ATP-binding</keyword>
<dbReference type="InterPro" id="IPR029056">
    <property type="entry name" value="Ribokinase-like"/>
</dbReference>
<reference evidence="10" key="1">
    <citation type="submission" date="2016-10" db="EMBL/GenBank/DDBJ databases">
        <authorList>
            <person name="Varghese N."/>
            <person name="Submissions S."/>
        </authorList>
    </citation>
    <scope>NUCLEOTIDE SEQUENCE [LARGE SCALE GENOMIC DNA]</scope>
    <source>
        <strain evidence="10">DSM 25751</strain>
    </source>
</reference>
<organism evidence="9 10">
    <name type="scientific">Alkalibacterium gilvum</name>
    <dbReference type="NCBI Taxonomy" id="1130080"/>
    <lineage>
        <taxon>Bacteria</taxon>
        <taxon>Bacillati</taxon>
        <taxon>Bacillota</taxon>
        <taxon>Bacilli</taxon>
        <taxon>Lactobacillales</taxon>
        <taxon>Carnobacteriaceae</taxon>
        <taxon>Alkalibacterium</taxon>
    </lineage>
</organism>
<keyword evidence="3 7" id="KW-0423">Lactose metabolism</keyword>
<evidence type="ECO:0000256" key="3">
    <source>
        <dbReference type="ARBA" id="ARBA00022736"/>
    </source>
</evidence>
<dbReference type="EC" id="2.7.1.144" evidence="7"/>
<dbReference type="SUPFAM" id="SSF53613">
    <property type="entry name" value="Ribokinase-like"/>
    <property type="match status" value="1"/>
</dbReference>
<evidence type="ECO:0000256" key="1">
    <source>
        <dbReference type="ARBA" id="ARBA00005380"/>
    </source>
</evidence>
<sequence length="312" mass="33701">MILTITLNPSVDINYQLDTLHIDDVNRVSTVSKTAGGKGLNVARVLSQLDESVTATGLLGGTIGEYIKNQLNDQEIPERFMPISQESRNCIAVIHDSGKQTEILESGPVISKEEGDNFLNHLETLLDEVAVVTISGSLPKGLPDDYYVKVIKKCKDRNIKVILDTSGSVLKNVMDSKVKPFAIKPNIDELKGLFSDSDFTSEKAIREALQSEKFSGIECVMVSDGSKGSYVKWEENSYKVTIPKVDAVNPVGSGDATVAGLASALENKQSVEEGIKTAMTTGVLNALNEKTGSIDATDFDAIFDQITVEALN</sequence>
<dbReference type="PIRSF" id="PIRSF000535">
    <property type="entry name" value="1PFK/6PFK/LacC"/>
    <property type="match status" value="1"/>
</dbReference>
<protein>
    <recommendedName>
        <fullName evidence="7">Tagatose-6-phosphate kinase</fullName>
        <ecNumber evidence="7">2.7.1.144</ecNumber>
    </recommendedName>
</protein>
<dbReference type="InterPro" id="IPR011611">
    <property type="entry name" value="PfkB_dom"/>
</dbReference>
<dbReference type="Gene3D" id="3.40.1190.20">
    <property type="match status" value="1"/>
</dbReference>
<keyword evidence="10" id="KW-1185">Reference proteome</keyword>
<dbReference type="GO" id="GO:0005524">
    <property type="term" value="F:ATP binding"/>
    <property type="evidence" value="ECO:0007669"/>
    <property type="project" value="UniProtKB-KW"/>
</dbReference>
<dbReference type="EMBL" id="FNYW01000003">
    <property type="protein sequence ID" value="SEI56537.1"/>
    <property type="molecule type" value="Genomic_DNA"/>
</dbReference>
<evidence type="ECO:0000259" key="8">
    <source>
        <dbReference type="Pfam" id="PF00294"/>
    </source>
</evidence>
<gene>
    <name evidence="9" type="ORF">SAMN04488113_10382</name>
</gene>
<dbReference type="PANTHER" id="PTHR46566:SF5">
    <property type="entry name" value="1-PHOSPHOFRUCTOKINASE"/>
    <property type="match status" value="1"/>
</dbReference>
<comment type="catalytic activity">
    <reaction evidence="7">
        <text>D-tagatofuranose 6-phosphate + ATP = D-tagatofuranose 1,6-bisphosphate + ADP + H(+)</text>
        <dbReference type="Rhea" id="RHEA:12420"/>
        <dbReference type="ChEBI" id="CHEBI:15378"/>
        <dbReference type="ChEBI" id="CHEBI:30616"/>
        <dbReference type="ChEBI" id="CHEBI:58694"/>
        <dbReference type="ChEBI" id="CHEBI:58695"/>
        <dbReference type="ChEBI" id="CHEBI:456216"/>
        <dbReference type="EC" id="2.7.1.144"/>
    </reaction>
</comment>
<evidence type="ECO:0000256" key="7">
    <source>
        <dbReference type="PIRNR" id="PIRNR000535"/>
    </source>
</evidence>
<dbReference type="PROSITE" id="PS00584">
    <property type="entry name" value="PFKB_KINASES_2"/>
    <property type="match status" value="1"/>
</dbReference>
<dbReference type="UniPathway" id="UPA00704">
    <property type="reaction ID" value="UER00715"/>
</dbReference>
<dbReference type="GO" id="GO:0016052">
    <property type="term" value="P:carbohydrate catabolic process"/>
    <property type="evidence" value="ECO:0007669"/>
    <property type="project" value="UniProtKB-ARBA"/>
</dbReference>
<keyword evidence="5 9" id="KW-0418">Kinase</keyword>
<comment type="similarity">
    <text evidence="1">Belongs to the carbohydrate kinase pfkB family.</text>
</comment>
<dbReference type="InterPro" id="IPR017583">
    <property type="entry name" value="Tagatose/fructose_Pkinase"/>
</dbReference>
<keyword evidence="2 7" id="KW-0808">Transferase</keyword>
<dbReference type="AlphaFoldDB" id="A0A1H6RVF0"/>
<dbReference type="RefSeq" id="WP_091632758.1">
    <property type="nucleotide sequence ID" value="NZ_FNYW01000003.1"/>
</dbReference>
<dbReference type="InterPro" id="IPR002173">
    <property type="entry name" value="Carboh/pur_kinase_PfkB_CS"/>
</dbReference>
<dbReference type="STRING" id="1130080.SAMN04488113_10382"/>
<dbReference type="GO" id="GO:0009024">
    <property type="term" value="F:tagatose-6-phosphate kinase activity"/>
    <property type="evidence" value="ECO:0007669"/>
    <property type="project" value="UniProtKB-EC"/>
</dbReference>
<evidence type="ECO:0000256" key="5">
    <source>
        <dbReference type="ARBA" id="ARBA00022777"/>
    </source>
</evidence>
<dbReference type="GO" id="GO:0044281">
    <property type="term" value="P:small molecule metabolic process"/>
    <property type="evidence" value="ECO:0007669"/>
    <property type="project" value="UniProtKB-ARBA"/>
</dbReference>
<dbReference type="OrthoDB" id="9801219at2"/>
<feature type="domain" description="Carbohydrate kinase PfkB" evidence="8">
    <location>
        <begin position="15"/>
        <end position="292"/>
    </location>
</feature>